<feature type="binding site" description="covalent" evidence="11">
    <location>
        <position position="644"/>
    </location>
    <ligand>
        <name>heme c</name>
        <dbReference type="ChEBI" id="CHEBI:61717"/>
    </ligand>
</feature>
<dbReference type="InterPro" id="IPR036909">
    <property type="entry name" value="Cyt_c-like_dom_sf"/>
</dbReference>
<keyword evidence="7 16" id="KW-0560">Oxidoreductase</keyword>
<feature type="binding site" evidence="12">
    <location>
        <position position="346"/>
    </location>
    <ligand>
        <name>Ca(2+)</name>
        <dbReference type="ChEBI" id="CHEBI:29108"/>
    </ligand>
</feature>
<evidence type="ECO:0000256" key="11">
    <source>
        <dbReference type="PIRSR" id="PIRSR617512-2"/>
    </source>
</evidence>
<evidence type="ECO:0000313" key="17">
    <source>
        <dbReference type="Proteomes" id="UP000389128"/>
    </source>
</evidence>
<proteinExistence type="inferred from homology"/>
<feature type="binding site" evidence="11">
    <location>
        <position position="205"/>
    </location>
    <ligand>
        <name>pyrroloquinoline quinone</name>
        <dbReference type="ChEBI" id="CHEBI:58442"/>
    </ligand>
</feature>
<feature type="binding site" evidence="11">
    <location>
        <position position="373"/>
    </location>
    <ligand>
        <name>pyrroloquinoline quinone</name>
        <dbReference type="ChEBI" id="CHEBI:58442"/>
    </ligand>
</feature>
<feature type="chain" id="PRO_5025359356" evidence="14">
    <location>
        <begin position="36"/>
        <end position="714"/>
    </location>
</feature>
<dbReference type="InterPro" id="IPR009056">
    <property type="entry name" value="Cyt_c-like_dom"/>
</dbReference>
<evidence type="ECO:0000256" key="4">
    <source>
        <dbReference type="ARBA" id="ARBA00022729"/>
    </source>
</evidence>
<organism evidence="16 17">
    <name type="scientific">Zoogloea oleivorans</name>
    <dbReference type="NCBI Taxonomy" id="1552750"/>
    <lineage>
        <taxon>Bacteria</taxon>
        <taxon>Pseudomonadati</taxon>
        <taxon>Pseudomonadota</taxon>
        <taxon>Betaproteobacteria</taxon>
        <taxon>Rhodocyclales</taxon>
        <taxon>Zoogloeaceae</taxon>
        <taxon>Zoogloea</taxon>
    </lineage>
</organism>
<gene>
    <name evidence="16" type="ORF">ETQ85_14220</name>
</gene>
<evidence type="ECO:0000256" key="5">
    <source>
        <dbReference type="ARBA" id="ARBA00022837"/>
    </source>
</evidence>
<dbReference type="GO" id="GO:0005509">
    <property type="term" value="F:calcium ion binding"/>
    <property type="evidence" value="ECO:0007669"/>
    <property type="project" value="InterPro"/>
</dbReference>
<keyword evidence="17" id="KW-1185">Reference proteome</keyword>
<dbReference type="Gene3D" id="2.140.10.10">
    <property type="entry name" value="Quinoprotein alcohol dehydrogenase-like superfamily"/>
    <property type="match status" value="1"/>
</dbReference>
<keyword evidence="3 12" id="KW-0479">Metal-binding</keyword>
<dbReference type="AlphaFoldDB" id="A0A6C2CQ97"/>
<evidence type="ECO:0000256" key="8">
    <source>
        <dbReference type="ARBA" id="ARBA00023004"/>
    </source>
</evidence>
<feature type="binding site" description="covalent" evidence="11">
    <location>
        <position position="641"/>
    </location>
    <ligand>
        <name>heme c</name>
        <dbReference type="ChEBI" id="CHEBI:61717"/>
    </ligand>
</feature>
<comment type="cofactor">
    <cofactor evidence="11">
        <name>pyrroloquinoline quinone</name>
        <dbReference type="ChEBI" id="CHEBI:58442"/>
    </cofactor>
    <text evidence="11">Binds 1 PQQ group per subunit.</text>
</comment>
<comment type="caution">
    <text evidence="16">The sequence shown here is derived from an EMBL/GenBank/DDBJ whole genome shotgun (WGS) entry which is preliminary data.</text>
</comment>
<dbReference type="GO" id="GO:0016020">
    <property type="term" value="C:membrane"/>
    <property type="evidence" value="ECO:0007669"/>
    <property type="project" value="InterPro"/>
</dbReference>
<feature type="active site" description="Proton acceptor" evidence="10">
    <location>
        <position position="346"/>
    </location>
</feature>
<dbReference type="InterPro" id="IPR011047">
    <property type="entry name" value="Quinoprotein_ADH-like_sf"/>
</dbReference>
<feature type="binding site" evidence="12">
    <location>
        <position position="301"/>
    </location>
    <ligand>
        <name>Ca(2+)</name>
        <dbReference type="ChEBI" id="CHEBI:29108"/>
    </ligand>
</feature>
<keyword evidence="9 13" id="KW-1015">Disulfide bond</keyword>
<keyword evidence="4 14" id="KW-0732">Signal</keyword>
<dbReference type="GO" id="GO:0020037">
    <property type="term" value="F:heme binding"/>
    <property type="evidence" value="ECO:0007669"/>
    <property type="project" value="InterPro"/>
</dbReference>
<dbReference type="EMBL" id="SDKK01000012">
    <property type="protein sequence ID" value="TYC56041.1"/>
    <property type="molecule type" value="Genomic_DNA"/>
</dbReference>
<feature type="binding site" evidence="11">
    <location>
        <begin position="431"/>
        <end position="432"/>
    </location>
    <ligand>
        <name>pyrroloquinoline quinone</name>
        <dbReference type="ChEBI" id="CHEBI:58442"/>
    </ligand>
</feature>
<evidence type="ECO:0000256" key="6">
    <source>
        <dbReference type="ARBA" id="ARBA00022891"/>
    </source>
</evidence>
<evidence type="ECO:0000256" key="10">
    <source>
        <dbReference type="PIRSR" id="PIRSR617512-1"/>
    </source>
</evidence>
<feature type="binding site" evidence="11">
    <location>
        <position position="160"/>
    </location>
    <ligand>
        <name>pyrroloquinoline quinone</name>
        <dbReference type="ChEBI" id="CHEBI:58442"/>
    </ligand>
</feature>
<dbReference type="Pfam" id="PF13442">
    <property type="entry name" value="Cytochrome_CBB3"/>
    <property type="match status" value="1"/>
</dbReference>
<feature type="disulfide bond" evidence="13">
    <location>
        <begin position="154"/>
        <end position="155"/>
    </location>
</feature>
<evidence type="ECO:0000259" key="15">
    <source>
        <dbReference type="PROSITE" id="PS51007"/>
    </source>
</evidence>
<comment type="cofactor">
    <cofactor evidence="11">
        <name>heme c</name>
        <dbReference type="ChEBI" id="CHEBI:61717"/>
    </cofactor>
    <text evidence="11">Binds 1 heme c group per subunit.</text>
</comment>
<comment type="cofactor">
    <cofactor evidence="12">
        <name>Ca(2+)</name>
        <dbReference type="ChEBI" id="CHEBI:29108"/>
    </cofactor>
    <text evidence="12">Binds 1 Ca(2+) ion per subunit.</text>
</comment>
<evidence type="ECO:0000256" key="3">
    <source>
        <dbReference type="ARBA" id="ARBA00022723"/>
    </source>
</evidence>
<dbReference type="PROSITE" id="PS00364">
    <property type="entry name" value="BACTERIAL_PQQ_2"/>
    <property type="match status" value="1"/>
</dbReference>
<dbReference type="InterPro" id="IPR017512">
    <property type="entry name" value="PQQ_MeOH/EtOH_DH"/>
</dbReference>
<keyword evidence="8 12" id="KW-0408">Iron</keyword>
<evidence type="ECO:0000256" key="14">
    <source>
        <dbReference type="SAM" id="SignalP"/>
    </source>
</evidence>
<dbReference type="InterPro" id="IPR002372">
    <property type="entry name" value="PQQ_rpt_dom"/>
</dbReference>
<feature type="binding site" description="axial binding residue" evidence="12">
    <location>
        <position position="684"/>
    </location>
    <ligand>
        <name>heme c</name>
        <dbReference type="ChEBI" id="CHEBI:61717"/>
    </ligand>
    <ligandPart>
        <name>Fe</name>
        <dbReference type="ChEBI" id="CHEBI:18248"/>
    </ligandPart>
</feature>
<name>A0A6C2CQ97_9RHOO</name>
<feature type="binding site" evidence="11">
    <location>
        <position position="581"/>
    </location>
    <ligand>
        <name>pyrroloquinoline quinone</name>
        <dbReference type="ChEBI" id="CHEBI:58442"/>
    </ligand>
</feature>
<dbReference type="EC" id="1.1.2.-" evidence="16"/>
<dbReference type="SMART" id="SM00564">
    <property type="entry name" value="PQQ"/>
    <property type="match status" value="5"/>
</dbReference>
<evidence type="ECO:0000313" key="16">
    <source>
        <dbReference type="EMBL" id="TYC56041.1"/>
    </source>
</evidence>
<sequence>MMELHIEKPQKTRLTKAVAVAVLATCGLNSAGVFAAPPKGSREHIAAVTGQVDEKTVRANAAKTGDWPAYGLDYAETRHSKLTEINASTVKKLGLVWSYNLESTRGVEATPLVVDGIMYVSAAWSVVHAVDVRTGKRIWTYDPKVPREMGFKGCCDVVNRGVALYKGKVFVGTFDGRLVALDAATGKTVWVKDTIEDHSHSYTVTGAPRVIKGKVIIGNGGAEYGVRGYITAYDAESGEQKWRWYTVPGDPDQPFENEAMAKAAKTWDPAGKWWVNGGGGTAWNSMTYDPELNLMYVGTGNGSPWNHRKRSPAGGDNLYLASIVALNPDTGEYVWHYQETPGDNWDYTSVQDMILTDLTLAGKKRKVILHAPKNGFFFVIDRTNGKFISAKPFTEVNWATGYDKNGRPTETPEARSREAFDSVPGPFGGHNWHAMSFNPKTGLAYFPVQNVPLNLAEDSAWQHNANVPGQPQSGTGWNTGMLINTQPPKSKAFGRLVAWDPVKQKEAWRQEYTAPWNGGTLTTAGNLVFAGTADGRFAAYSADKGEKLWEAPIGTGIIAPPVTYQVDGKQYVSIAVGWGGVFGLSARATDKQDHGRVYTFAIGGTTPLPEAQPYAMGELISGVKYDPAHIPAGTKLYISNCVFCHGVPGVDKGGNIPNLGYVPSKDIDNLADMLFNGPFVKKGMPDFTGKLSADDVEKIKAFIQGTADAVRPKK</sequence>
<protein>
    <submittedName>
        <fullName evidence="16">PQQ-dependent dehydrogenase, methanol/ethanol family</fullName>
        <ecNumber evidence="16">1.1.2.-</ecNumber>
    </submittedName>
</protein>
<dbReference type="GO" id="GO:0030288">
    <property type="term" value="C:outer membrane-bounded periplasmic space"/>
    <property type="evidence" value="ECO:0007669"/>
    <property type="project" value="InterPro"/>
</dbReference>
<feature type="binding site" evidence="12">
    <location>
        <position position="223"/>
    </location>
    <ligand>
        <name>Ca(2+)</name>
        <dbReference type="ChEBI" id="CHEBI:29108"/>
    </ligand>
</feature>
<dbReference type="CDD" id="cd10279">
    <property type="entry name" value="PQQ_ADH_II"/>
    <property type="match status" value="1"/>
</dbReference>
<keyword evidence="5 12" id="KW-0106">Calcium</keyword>
<dbReference type="SUPFAM" id="SSF46626">
    <property type="entry name" value="Cytochrome c"/>
    <property type="match status" value="1"/>
</dbReference>
<dbReference type="Pfam" id="PF01011">
    <property type="entry name" value="PQQ"/>
    <property type="match status" value="2"/>
</dbReference>
<dbReference type="Proteomes" id="UP000389128">
    <property type="component" value="Unassembled WGS sequence"/>
</dbReference>
<evidence type="ECO:0000256" key="13">
    <source>
        <dbReference type="PIRSR" id="PIRSR617512-4"/>
    </source>
</evidence>
<evidence type="ECO:0000256" key="9">
    <source>
        <dbReference type="ARBA" id="ARBA00023157"/>
    </source>
</evidence>
<feature type="binding site" description="axial binding residue" evidence="12">
    <location>
        <position position="645"/>
    </location>
    <ligand>
        <name>heme c</name>
        <dbReference type="ChEBI" id="CHEBI:61717"/>
    </ligand>
    <ligandPart>
        <name>Fe</name>
        <dbReference type="ChEBI" id="CHEBI:18248"/>
    </ligandPart>
</feature>
<reference evidence="16 17" key="1">
    <citation type="submission" date="2019-01" db="EMBL/GenBank/DDBJ databases">
        <title>Zoogloea oleivorans genome sequencing and assembly.</title>
        <authorList>
            <person name="Tancsics A."/>
            <person name="Farkas M."/>
            <person name="Kriszt B."/>
            <person name="Maroti G."/>
            <person name="Horvath B."/>
        </authorList>
    </citation>
    <scope>NUCLEOTIDE SEQUENCE [LARGE SCALE GENOMIC DNA]</scope>
    <source>
        <strain evidence="16 17">Buc</strain>
    </source>
</reference>
<comment type="similarity">
    <text evidence="1">Belongs to the bacterial PQQ dehydrogenase family.</text>
</comment>
<dbReference type="OrthoDB" id="9794322at2"/>
<dbReference type="InterPro" id="IPR018391">
    <property type="entry name" value="PQQ_b-propeller_rpt"/>
</dbReference>
<dbReference type="PANTHER" id="PTHR32303">
    <property type="entry name" value="QUINOPROTEIN ALCOHOL DEHYDROGENASE (CYTOCHROME C)"/>
    <property type="match status" value="1"/>
</dbReference>
<dbReference type="SUPFAM" id="SSF50998">
    <property type="entry name" value="Quinoprotein alcohol dehydrogenase-like"/>
    <property type="match status" value="1"/>
</dbReference>
<feature type="domain" description="Cytochrome c" evidence="15">
    <location>
        <begin position="628"/>
        <end position="707"/>
    </location>
</feature>
<dbReference type="PROSITE" id="PS51007">
    <property type="entry name" value="CYTC"/>
    <property type="match status" value="1"/>
</dbReference>
<keyword evidence="6 11" id="KW-0634">PQQ</keyword>
<feature type="binding site" evidence="11">
    <location>
        <position position="108"/>
    </location>
    <ligand>
        <name>pyrroloquinoline quinone</name>
        <dbReference type="ChEBI" id="CHEBI:58442"/>
    </ligand>
</feature>
<accession>A0A6C2CQ97</accession>
<feature type="binding site" evidence="11">
    <location>
        <position position="281"/>
    </location>
    <ligand>
        <name>pyrroloquinoline quinone</name>
        <dbReference type="ChEBI" id="CHEBI:58442"/>
    </ligand>
</feature>
<evidence type="ECO:0000256" key="2">
    <source>
        <dbReference type="ARBA" id="ARBA00022617"/>
    </source>
</evidence>
<feature type="signal peptide" evidence="14">
    <location>
        <begin position="1"/>
        <end position="35"/>
    </location>
</feature>
<dbReference type="GO" id="GO:0016614">
    <property type="term" value="F:oxidoreductase activity, acting on CH-OH group of donors"/>
    <property type="evidence" value="ECO:0007669"/>
    <property type="project" value="InterPro"/>
</dbReference>
<dbReference type="GO" id="GO:0009055">
    <property type="term" value="F:electron transfer activity"/>
    <property type="evidence" value="ECO:0007669"/>
    <property type="project" value="InterPro"/>
</dbReference>
<dbReference type="Gene3D" id="1.10.760.10">
    <property type="entry name" value="Cytochrome c-like domain"/>
    <property type="match status" value="1"/>
</dbReference>
<feature type="binding site" evidence="11">
    <location>
        <begin position="221"/>
        <end position="222"/>
    </location>
    <ligand>
        <name>pyrroloquinoline quinone</name>
        <dbReference type="ChEBI" id="CHEBI:58442"/>
    </ligand>
</feature>
<evidence type="ECO:0000256" key="12">
    <source>
        <dbReference type="PIRSR" id="PIRSR617512-3"/>
    </source>
</evidence>
<dbReference type="NCBIfam" id="TIGR03075">
    <property type="entry name" value="PQQ_enz_alc_DH"/>
    <property type="match status" value="1"/>
</dbReference>
<evidence type="ECO:0000256" key="1">
    <source>
        <dbReference type="ARBA" id="ARBA00008156"/>
    </source>
</evidence>
<evidence type="ECO:0000256" key="7">
    <source>
        <dbReference type="ARBA" id="ARBA00023002"/>
    </source>
</evidence>
<keyword evidence="2 11" id="KW-0349">Heme</keyword>
<dbReference type="InterPro" id="IPR001479">
    <property type="entry name" value="Quinoprotein_DH_CS"/>
</dbReference>